<protein>
    <submittedName>
        <fullName evidence="1">Zinc finger MYM-type protein 1-like</fullName>
    </submittedName>
</protein>
<organism evidence="1 2">
    <name type="scientific">Aphis craccivora</name>
    <name type="common">Cowpea aphid</name>
    <dbReference type="NCBI Taxonomy" id="307492"/>
    <lineage>
        <taxon>Eukaryota</taxon>
        <taxon>Metazoa</taxon>
        <taxon>Ecdysozoa</taxon>
        <taxon>Arthropoda</taxon>
        <taxon>Hexapoda</taxon>
        <taxon>Insecta</taxon>
        <taxon>Pterygota</taxon>
        <taxon>Neoptera</taxon>
        <taxon>Paraneoptera</taxon>
        <taxon>Hemiptera</taxon>
        <taxon>Sternorrhyncha</taxon>
        <taxon>Aphidomorpha</taxon>
        <taxon>Aphidoidea</taxon>
        <taxon>Aphididae</taxon>
        <taxon>Aphidini</taxon>
        <taxon>Aphis</taxon>
        <taxon>Aphis</taxon>
    </lineage>
</organism>
<proteinExistence type="predicted"/>
<accession>A0A6G0VWZ1</accession>
<name>A0A6G0VWZ1_APHCR</name>
<dbReference type="Proteomes" id="UP000478052">
    <property type="component" value="Unassembled WGS sequence"/>
</dbReference>
<keyword evidence="2" id="KW-1185">Reference proteome</keyword>
<evidence type="ECO:0000313" key="2">
    <source>
        <dbReference type="Proteomes" id="UP000478052"/>
    </source>
</evidence>
<reference evidence="1 2" key="1">
    <citation type="submission" date="2019-08" db="EMBL/GenBank/DDBJ databases">
        <title>Whole genome of Aphis craccivora.</title>
        <authorList>
            <person name="Voronova N.V."/>
            <person name="Shulinski R.S."/>
            <person name="Bandarenka Y.V."/>
            <person name="Zhorov D.G."/>
            <person name="Warner D."/>
        </authorList>
    </citation>
    <scope>NUCLEOTIDE SEQUENCE [LARGE SCALE GENOMIC DNA]</scope>
    <source>
        <strain evidence="1">180601</strain>
        <tissue evidence="1">Whole Body</tissue>
    </source>
</reference>
<evidence type="ECO:0000313" key="1">
    <source>
        <dbReference type="EMBL" id="KAF0712811.1"/>
    </source>
</evidence>
<sequence length="74" mass="8299">MKMKKRGTEVGVVAVVKSLSSRGLAMRGHDDKFGSTHSVFEQFKEIMGEKVKKTIFNEIKNANVHQLNDFAIFG</sequence>
<dbReference type="EMBL" id="VUJU01010832">
    <property type="protein sequence ID" value="KAF0712811.1"/>
    <property type="molecule type" value="Genomic_DNA"/>
</dbReference>
<comment type="caution">
    <text evidence="1">The sequence shown here is derived from an EMBL/GenBank/DDBJ whole genome shotgun (WGS) entry which is preliminary data.</text>
</comment>
<gene>
    <name evidence="1" type="ORF">FWK35_00025189</name>
</gene>
<dbReference type="AlphaFoldDB" id="A0A6G0VWZ1"/>